<dbReference type="EnsemblPlants" id="KQL10297">
    <property type="protein sequence ID" value="KQL10297"/>
    <property type="gene ID" value="SETIT_008374mg"/>
</dbReference>
<keyword evidence="2" id="KW-0433">Leucine-rich repeat</keyword>
<dbReference type="OMA" id="MRRSDIS"/>
<dbReference type="InterPro" id="IPR001611">
    <property type="entry name" value="Leu-rich_rpt"/>
</dbReference>
<dbReference type="Proteomes" id="UP000004995">
    <property type="component" value="Unassembled WGS sequence"/>
</dbReference>
<dbReference type="eggNOG" id="ENOG502QVM7">
    <property type="taxonomic scope" value="Eukaryota"/>
</dbReference>
<evidence type="ECO:0000256" key="3">
    <source>
        <dbReference type="ARBA" id="ARBA00022692"/>
    </source>
</evidence>
<evidence type="ECO:0000256" key="9">
    <source>
        <dbReference type="SAM" id="Phobius"/>
    </source>
</evidence>
<evidence type="ECO:0000256" key="2">
    <source>
        <dbReference type="ARBA" id="ARBA00022614"/>
    </source>
</evidence>
<dbReference type="GO" id="GO:0007165">
    <property type="term" value="P:signal transduction"/>
    <property type="evidence" value="ECO:0000318"/>
    <property type="project" value="GO_Central"/>
</dbReference>
<dbReference type="InterPro" id="IPR013210">
    <property type="entry name" value="LRR_N_plant-typ"/>
</dbReference>
<evidence type="ECO:0000256" key="8">
    <source>
        <dbReference type="ARBA" id="ARBA00023180"/>
    </source>
</evidence>
<feature type="signal peptide" evidence="10">
    <location>
        <begin position="1"/>
        <end position="21"/>
    </location>
</feature>
<reference evidence="13" key="1">
    <citation type="journal article" date="2012" name="Nat. Biotechnol.">
        <title>Reference genome sequence of the model plant Setaria.</title>
        <authorList>
            <person name="Bennetzen J.L."/>
            <person name="Schmutz J."/>
            <person name="Wang H."/>
            <person name="Percifield R."/>
            <person name="Hawkins J."/>
            <person name="Pontaroli A.C."/>
            <person name="Estep M."/>
            <person name="Feng L."/>
            <person name="Vaughn J.N."/>
            <person name="Grimwood J."/>
            <person name="Jenkins J."/>
            <person name="Barry K."/>
            <person name="Lindquist E."/>
            <person name="Hellsten U."/>
            <person name="Deshpande S."/>
            <person name="Wang X."/>
            <person name="Wu X."/>
            <person name="Mitros T."/>
            <person name="Triplett J."/>
            <person name="Yang X."/>
            <person name="Ye C.Y."/>
            <person name="Mauro-Herrera M."/>
            <person name="Wang L."/>
            <person name="Li P."/>
            <person name="Sharma M."/>
            <person name="Sharma R."/>
            <person name="Ronald P.C."/>
            <person name="Panaud O."/>
            <person name="Kellogg E.A."/>
            <person name="Brutnell T.P."/>
            <person name="Doust A.N."/>
            <person name="Tuskan G.A."/>
            <person name="Rokhsar D."/>
            <person name="Devos K.M."/>
        </authorList>
    </citation>
    <scope>NUCLEOTIDE SEQUENCE [LARGE SCALE GENOMIC DNA]</scope>
    <source>
        <strain evidence="13">cv. Yugu1</strain>
    </source>
</reference>
<evidence type="ECO:0000256" key="7">
    <source>
        <dbReference type="ARBA" id="ARBA00023136"/>
    </source>
</evidence>
<dbReference type="Pfam" id="PF08263">
    <property type="entry name" value="LRRNT_2"/>
    <property type="match status" value="1"/>
</dbReference>
<comment type="subcellular location">
    <subcellularLocation>
        <location evidence="1">Membrane</location>
        <topology evidence="1">Single-pass membrane protein</topology>
    </subcellularLocation>
</comment>
<dbReference type="InParanoid" id="K3Y2F0"/>
<dbReference type="FunFam" id="3.80.10.10:FF:000275">
    <property type="entry name" value="Leucine-rich repeat receptor-like protein kinase"/>
    <property type="match status" value="1"/>
</dbReference>
<dbReference type="GO" id="GO:0005886">
    <property type="term" value="C:plasma membrane"/>
    <property type="evidence" value="ECO:0000318"/>
    <property type="project" value="GO_Central"/>
</dbReference>
<dbReference type="Gene3D" id="3.80.10.10">
    <property type="entry name" value="Ribonuclease Inhibitor"/>
    <property type="match status" value="1"/>
</dbReference>
<keyword evidence="4 10" id="KW-0732">Signal</keyword>
<organism evidence="12 13">
    <name type="scientific">Setaria italica</name>
    <name type="common">Foxtail millet</name>
    <name type="synonym">Panicum italicum</name>
    <dbReference type="NCBI Taxonomy" id="4555"/>
    <lineage>
        <taxon>Eukaryota</taxon>
        <taxon>Viridiplantae</taxon>
        <taxon>Streptophyta</taxon>
        <taxon>Embryophyta</taxon>
        <taxon>Tracheophyta</taxon>
        <taxon>Spermatophyta</taxon>
        <taxon>Magnoliopsida</taxon>
        <taxon>Liliopsida</taxon>
        <taxon>Poales</taxon>
        <taxon>Poaceae</taxon>
        <taxon>PACMAD clade</taxon>
        <taxon>Panicoideae</taxon>
        <taxon>Panicodae</taxon>
        <taxon>Paniceae</taxon>
        <taxon>Cenchrinae</taxon>
        <taxon>Setaria</taxon>
    </lineage>
</organism>
<dbReference type="STRING" id="4555.K3Y2F0"/>
<evidence type="ECO:0000256" key="5">
    <source>
        <dbReference type="ARBA" id="ARBA00022737"/>
    </source>
</evidence>
<keyword evidence="6 9" id="KW-1133">Transmembrane helix</keyword>
<dbReference type="GO" id="GO:0004675">
    <property type="term" value="F:transmembrane receptor protein serine/threonine kinase activity"/>
    <property type="evidence" value="ECO:0000318"/>
    <property type="project" value="GO_Central"/>
</dbReference>
<feature type="domain" description="Leucine-rich repeat-containing N-terminal plant-type" evidence="11">
    <location>
        <begin position="32"/>
        <end position="71"/>
    </location>
</feature>
<feature type="chain" id="PRO_5010126322" description="Leucine-rich repeat-containing N-terminal plant-type domain-containing protein" evidence="10">
    <location>
        <begin position="22"/>
        <end position="273"/>
    </location>
</feature>
<evidence type="ECO:0000256" key="6">
    <source>
        <dbReference type="ARBA" id="ARBA00022989"/>
    </source>
</evidence>
<evidence type="ECO:0000256" key="4">
    <source>
        <dbReference type="ARBA" id="ARBA00022729"/>
    </source>
</evidence>
<dbReference type="InterPro" id="IPR050994">
    <property type="entry name" value="At_inactive_RLKs"/>
</dbReference>
<evidence type="ECO:0000259" key="11">
    <source>
        <dbReference type="Pfam" id="PF08263"/>
    </source>
</evidence>
<dbReference type="AlphaFoldDB" id="K3Y2F0"/>
<dbReference type="HOGENOM" id="CLU_000288_18_9_1"/>
<feature type="transmembrane region" description="Helical" evidence="9">
    <location>
        <begin position="216"/>
        <end position="239"/>
    </location>
</feature>
<keyword evidence="3 9" id="KW-0812">Transmembrane</keyword>
<keyword evidence="5" id="KW-0677">Repeat</keyword>
<name>K3Y2F0_SETIT</name>
<reference evidence="12" key="2">
    <citation type="submission" date="2018-08" db="UniProtKB">
        <authorList>
            <consortium name="EnsemblPlants"/>
        </authorList>
    </citation>
    <scope>IDENTIFICATION</scope>
    <source>
        <strain evidence="12">Yugu1</strain>
    </source>
</reference>
<dbReference type="PANTHER" id="PTHR48010:SF58">
    <property type="entry name" value="RECEPTOR PROTEIN KINASE-LIKE PROTEIN ZAR1"/>
    <property type="match status" value="1"/>
</dbReference>
<dbReference type="PANTHER" id="PTHR48010">
    <property type="entry name" value="OS05G0588300 PROTEIN"/>
    <property type="match status" value="1"/>
</dbReference>
<keyword evidence="13" id="KW-1185">Reference proteome</keyword>
<keyword evidence="8" id="KW-0325">Glycoprotein</keyword>
<proteinExistence type="predicted"/>
<dbReference type="SUPFAM" id="SSF52058">
    <property type="entry name" value="L domain-like"/>
    <property type="match status" value="1"/>
</dbReference>
<evidence type="ECO:0000256" key="10">
    <source>
        <dbReference type="SAM" id="SignalP"/>
    </source>
</evidence>
<evidence type="ECO:0000313" key="13">
    <source>
        <dbReference type="Proteomes" id="UP000004995"/>
    </source>
</evidence>
<evidence type="ECO:0000256" key="1">
    <source>
        <dbReference type="ARBA" id="ARBA00004167"/>
    </source>
</evidence>
<dbReference type="InterPro" id="IPR032675">
    <property type="entry name" value="LRR_dom_sf"/>
</dbReference>
<dbReference type="Gramene" id="KQL10297">
    <property type="protein sequence ID" value="KQL10297"/>
    <property type="gene ID" value="SETIT_008374mg"/>
</dbReference>
<keyword evidence="7 9" id="KW-0472">Membrane</keyword>
<protein>
    <recommendedName>
        <fullName evidence="11">Leucine-rich repeat-containing N-terminal plant-type domain-containing protein</fullName>
    </recommendedName>
</protein>
<evidence type="ECO:0000313" key="12">
    <source>
        <dbReference type="EnsemblPlants" id="KQL10297"/>
    </source>
</evidence>
<dbReference type="EMBL" id="AGNK02002358">
    <property type="status" value="NOT_ANNOTATED_CDS"/>
    <property type="molecule type" value="Genomic_DNA"/>
</dbReference>
<sequence length="273" mass="29290">MAVSSPSTLMFLVLISSSSSALLVAPAGPNPNYEVVYLMTIKNLLEDPQGVLKNWDMMSVDPCDWNLVTCSPENLVTRLEAPGRNLSGRLSPTIENLTNLELLLLQNNNITGPIPAEVGKLAQLKKLDISSNHFYGEIPSSVAHLKSLQYLDLSYNNLSGPVPRLLAGTLNVIGNPLICGANTGQDCSRTAPVPLSSNQKISQASLPTAKAKSHKFAVALGSAIACVIFLSFPICWLGNSMRELILSSKNSMRRSDISDMNNCLASLGVLWPG</sequence>
<accession>K3Y2F0</accession>
<dbReference type="Pfam" id="PF00560">
    <property type="entry name" value="LRR_1"/>
    <property type="match status" value="3"/>
</dbReference>